<name>A0A146GD72_TERSA</name>
<proteinExistence type="predicted"/>
<dbReference type="Pfam" id="PF03745">
    <property type="entry name" value="DUF309"/>
    <property type="match status" value="1"/>
</dbReference>
<keyword evidence="2" id="KW-1185">Reference proteome</keyword>
<protein>
    <recommendedName>
        <fullName evidence="3">DUF309 domain-containing protein</fullName>
    </recommendedName>
</protein>
<dbReference type="AlphaFoldDB" id="A0A146GD72"/>
<reference evidence="2" key="1">
    <citation type="journal article" date="2017" name="Genome Announc.">
        <title>Draft Genome Sequence of Terrimicrobium sacchariphilum NM-5T, a Facultative Anaerobic Soil Bacterium of the Class Spartobacteria.</title>
        <authorList>
            <person name="Qiu Y.L."/>
            <person name="Tourlousse D.M."/>
            <person name="Matsuura N."/>
            <person name="Ohashi A."/>
            <person name="Sekiguchi Y."/>
        </authorList>
    </citation>
    <scope>NUCLEOTIDE SEQUENCE [LARGE SCALE GENOMIC DNA]</scope>
    <source>
        <strain evidence="2">NM-5</strain>
    </source>
</reference>
<evidence type="ECO:0000313" key="1">
    <source>
        <dbReference type="EMBL" id="GAT34456.1"/>
    </source>
</evidence>
<gene>
    <name evidence="1" type="ORF">TSACC_22881</name>
</gene>
<dbReference type="RefSeq" id="WP_075080084.1">
    <property type="nucleotide sequence ID" value="NZ_BDCO01000002.1"/>
</dbReference>
<dbReference type="InterPro" id="IPR005500">
    <property type="entry name" value="DUF309"/>
</dbReference>
<comment type="caution">
    <text evidence="1">The sequence shown here is derived from an EMBL/GenBank/DDBJ whole genome shotgun (WGS) entry which is preliminary data.</text>
</comment>
<organism evidence="1 2">
    <name type="scientific">Terrimicrobium sacchariphilum</name>
    <dbReference type="NCBI Taxonomy" id="690879"/>
    <lineage>
        <taxon>Bacteria</taxon>
        <taxon>Pseudomonadati</taxon>
        <taxon>Verrucomicrobiota</taxon>
        <taxon>Terrimicrobiia</taxon>
        <taxon>Terrimicrobiales</taxon>
        <taxon>Terrimicrobiaceae</taxon>
        <taxon>Terrimicrobium</taxon>
    </lineage>
</organism>
<evidence type="ECO:0008006" key="3">
    <source>
        <dbReference type="Google" id="ProtNLM"/>
    </source>
</evidence>
<dbReference type="OrthoDB" id="165483at2"/>
<accession>A0A146GD72</accession>
<dbReference type="InParanoid" id="A0A146GD72"/>
<dbReference type="Proteomes" id="UP000076023">
    <property type="component" value="Unassembled WGS sequence"/>
</dbReference>
<dbReference type="Gene3D" id="1.10.3450.10">
    <property type="entry name" value="TTHA0068-like"/>
    <property type="match status" value="1"/>
</dbReference>
<evidence type="ECO:0000313" key="2">
    <source>
        <dbReference type="Proteomes" id="UP000076023"/>
    </source>
</evidence>
<sequence length="159" mass="18113">MSKGERIEAYVRSLGLEGSQYDPCYLAYFGCFNAQDYYEAHDVLEHLWLGVRDGDYAFYKGLIQLAGAFVHLKKQHARPWHPKDGRRMHPAVRLFALAEGNLLPYGRRHLGLDLDEVLALIHRHVGAIKESDYTRNPWVPEDAPVLKVPGSRERKGVAS</sequence>
<dbReference type="SUPFAM" id="SSF140663">
    <property type="entry name" value="TTHA0068-like"/>
    <property type="match status" value="1"/>
</dbReference>
<dbReference type="EMBL" id="BDCO01000002">
    <property type="protein sequence ID" value="GAT34456.1"/>
    <property type="molecule type" value="Genomic_DNA"/>
</dbReference>
<dbReference type="InterPro" id="IPR023203">
    <property type="entry name" value="TTHA0068_sf"/>
</dbReference>